<evidence type="ECO:0000256" key="3">
    <source>
        <dbReference type="ARBA" id="ARBA00023163"/>
    </source>
</evidence>
<keyword evidence="1" id="KW-0805">Transcription regulation</keyword>
<dbReference type="SUPFAM" id="SSF46689">
    <property type="entry name" value="Homeodomain-like"/>
    <property type="match status" value="1"/>
</dbReference>
<dbReference type="PANTHER" id="PTHR47894:SF1">
    <property type="entry name" value="HTH-TYPE TRANSCRIPTIONAL REGULATOR VQSM"/>
    <property type="match status" value="1"/>
</dbReference>
<comment type="caution">
    <text evidence="5">The sequence shown here is derived from an EMBL/GenBank/DDBJ whole genome shotgun (WGS) entry which is preliminary data.</text>
</comment>
<evidence type="ECO:0000313" key="6">
    <source>
        <dbReference type="Proteomes" id="UP001465153"/>
    </source>
</evidence>
<dbReference type="InterPro" id="IPR009057">
    <property type="entry name" value="Homeodomain-like_sf"/>
</dbReference>
<sequence length="322" mass="36110">MKTAGIELSTPNVLVDLDKYNFSNFVDRLKCFHELLTAPPAATRAFLRSYIIAGCRMFGCETGFVGQRIGGVVRIVACESNLDSLFDGQLLQMNEPLVESILSGNKVGLSENVTNVSFRSLNLSYNGINIQNLIAETIDVYDDVFGVVCFLSTNRIRKYDQEDFESIELMAKGVAKMIELQNNLKDQRNESSSFATPGVKHFDDYLLQARLPETYGVAGKVVDVLKSRVGKSPLGIGDVADELGLSKRTLQRRLQQQDISFAELRDKVRFHYSIEFLIEQSASIDNISSALDFSDRTSFTNAFKRWTGLSPSTFRKLFRDYA</sequence>
<dbReference type="Proteomes" id="UP001465153">
    <property type="component" value="Unassembled WGS sequence"/>
</dbReference>
<dbReference type="PROSITE" id="PS01124">
    <property type="entry name" value="HTH_ARAC_FAMILY_2"/>
    <property type="match status" value="1"/>
</dbReference>
<feature type="domain" description="HTH araC/xylS-type" evidence="4">
    <location>
        <begin position="219"/>
        <end position="317"/>
    </location>
</feature>
<name>A0ABQ0A9B4_9GAMM</name>
<evidence type="ECO:0000256" key="2">
    <source>
        <dbReference type="ARBA" id="ARBA00023125"/>
    </source>
</evidence>
<dbReference type="Gene3D" id="1.10.10.60">
    <property type="entry name" value="Homeodomain-like"/>
    <property type="match status" value="1"/>
</dbReference>
<dbReference type="Pfam" id="PF12833">
    <property type="entry name" value="HTH_18"/>
    <property type="match status" value="1"/>
</dbReference>
<dbReference type="PANTHER" id="PTHR47894">
    <property type="entry name" value="HTH-TYPE TRANSCRIPTIONAL REGULATOR GADX"/>
    <property type="match status" value="1"/>
</dbReference>
<reference evidence="5 6" key="1">
    <citation type="submission" date="2024-04" db="EMBL/GenBank/DDBJ databases">
        <title>Draft genome sequence of Sessilibacter corallicola NBRC 116591.</title>
        <authorList>
            <person name="Miyakawa T."/>
            <person name="Kusuya Y."/>
            <person name="Miura T."/>
        </authorList>
    </citation>
    <scope>NUCLEOTIDE SEQUENCE [LARGE SCALE GENOMIC DNA]</scope>
    <source>
        <strain evidence="5 6">KU-00831-HH</strain>
    </source>
</reference>
<accession>A0ABQ0A9B4</accession>
<dbReference type="EMBL" id="BAABWN010000006">
    <property type="protein sequence ID" value="GAA6168210.1"/>
    <property type="molecule type" value="Genomic_DNA"/>
</dbReference>
<dbReference type="RefSeq" id="WP_353302882.1">
    <property type="nucleotide sequence ID" value="NZ_BAABWN010000006.1"/>
</dbReference>
<keyword evidence="3" id="KW-0804">Transcription</keyword>
<evidence type="ECO:0000313" key="5">
    <source>
        <dbReference type="EMBL" id="GAA6168210.1"/>
    </source>
</evidence>
<dbReference type="SUPFAM" id="SSF55781">
    <property type="entry name" value="GAF domain-like"/>
    <property type="match status" value="1"/>
</dbReference>
<protein>
    <recommendedName>
        <fullName evidence="4">HTH araC/xylS-type domain-containing protein</fullName>
    </recommendedName>
</protein>
<dbReference type="InterPro" id="IPR018060">
    <property type="entry name" value="HTH_AraC"/>
</dbReference>
<dbReference type="SMART" id="SM00342">
    <property type="entry name" value="HTH_ARAC"/>
    <property type="match status" value="1"/>
</dbReference>
<organism evidence="5 6">
    <name type="scientific">Sessilibacter corallicola</name>
    <dbReference type="NCBI Taxonomy" id="2904075"/>
    <lineage>
        <taxon>Bacteria</taxon>
        <taxon>Pseudomonadati</taxon>
        <taxon>Pseudomonadota</taxon>
        <taxon>Gammaproteobacteria</taxon>
        <taxon>Cellvibrionales</taxon>
        <taxon>Cellvibrionaceae</taxon>
        <taxon>Sessilibacter</taxon>
    </lineage>
</organism>
<keyword evidence="2" id="KW-0238">DNA-binding</keyword>
<evidence type="ECO:0000259" key="4">
    <source>
        <dbReference type="PROSITE" id="PS01124"/>
    </source>
</evidence>
<gene>
    <name evidence="5" type="ORF">NBRC116591_20210</name>
</gene>
<proteinExistence type="predicted"/>
<evidence type="ECO:0000256" key="1">
    <source>
        <dbReference type="ARBA" id="ARBA00023015"/>
    </source>
</evidence>
<keyword evidence="6" id="KW-1185">Reference proteome</keyword>